<feature type="domain" description="AAA+ ATPase" evidence="2">
    <location>
        <begin position="39"/>
        <end position="219"/>
    </location>
</feature>
<keyword evidence="4" id="KW-1185">Reference proteome</keyword>
<dbReference type="InterPro" id="IPR003593">
    <property type="entry name" value="AAA+_ATPase"/>
</dbReference>
<dbReference type="AlphaFoldDB" id="A0A543KEP2"/>
<gene>
    <name evidence="3" type="ORF">BD293_2187</name>
</gene>
<comment type="caution">
    <text evidence="3">The sequence shown here is derived from an EMBL/GenBank/DDBJ whole genome shotgun (WGS) entry which is preliminary data.</text>
</comment>
<dbReference type="CDD" id="cd01125">
    <property type="entry name" value="RepA_RSF1010_like"/>
    <property type="match status" value="1"/>
</dbReference>
<organism evidence="3 4">
    <name type="scientific">Roseinatronobacter monicus</name>
    <dbReference type="NCBI Taxonomy" id="393481"/>
    <lineage>
        <taxon>Bacteria</taxon>
        <taxon>Pseudomonadati</taxon>
        <taxon>Pseudomonadota</taxon>
        <taxon>Alphaproteobacteria</taxon>
        <taxon>Rhodobacterales</taxon>
        <taxon>Paracoccaceae</taxon>
        <taxon>Roseinatronobacter</taxon>
    </lineage>
</organism>
<dbReference type="OrthoDB" id="1496333at2"/>
<feature type="region of interest" description="Disordered" evidence="1">
    <location>
        <begin position="363"/>
        <end position="384"/>
    </location>
</feature>
<dbReference type="InterPro" id="IPR027417">
    <property type="entry name" value="P-loop_NTPase"/>
</dbReference>
<name>A0A543KEP2_9RHOB</name>
<dbReference type="SMART" id="SM00382">
    <property type="entry name" value="AAA"/>
    <property type="match status" value="1"/>
</dbReference>
<dbReference type="Proteomes" id="UP000320582">
    <property type="component" value="Unassembled WGS sequence"/>
</dbReference>
<evidence type="ECO:0000313" key="4">
    <source>
        <dbReference type="Proteomes" id="UP000320582"/>
    </source>
</evidence>
<sequence>MNIDAHAQEYKPAAAFQFVPVADLKYRAPEYIIGELIETDTLGLMFGDPGCGKSFLAVDIALSVATGTPFHGRDTRQGSVFFIAGEGHNGLARRFAAWSQARGVPLHGVPLFKSERAAQFLDGASAKAVADAVAGLTAQHGSPALIIIDTLARNFGAGDENNTSDMSEFVVAVDDLKARFPGCSVLIVHHSGHAEKQRARGAMALKGALDCEYRVEKEGHAMKLVNTKMKDAEPPQDVYFSFKQVDLDGIAKSAVLEATEAPERQHKLTPAQRLAQETYVTAAAQNGVWDDGGFRGVHVDKWRDAFYSRHTGDSADAKRKAFQRVRRDLVDAQFMTATDDVYLIRDAGLHMAIMMQRDMRDTAGQNEKCPGAEAGKSGTCGTNA</sequence>
<proteinExistence type="predicted"/>
<dbReference type="RefSeq" id="WP_142081540.1">
    <property type="nucleotide sequence ID" value="NZ_VFPT01000001.1"/>
</dbReference>
<accession>A0A543KEP2</accession>
<dbReference type="SUPFAM" id="SSF52540">
    <property type="entry name" value="P-loop containing nucleoside triphosphate hydrolases"/>
    <property type="match status" value="1"/>
</dbReference>
<evidence type="ECO:0000313" key="3">
    <source>
        <dbReference type="EMBL" id="TQM93550.1"/>
    </source>
</evidence>
<dbReference type="InterPro" id="IPR038724">
    <property type="entry name" value="RepA"/>
</dbReference>
<dbReference type="EMBL" id="VFPT01000001">
    <property type="protein sequence ID" value="TQM93550.1"/>
    <property type="molecule type" value="Genomic_DNA"/>
</dbReference>
<protein>
    <submittedName>
        <fullName evidence="3">AAA domain-containing protein</fullName>
    </submittedName>
</protein>
<dbReference type="Gene3D" id="3.40.50.300">
    <property type="entry name" value="P-loop containing nucleotide triphosphate hydrolases"/>
    <property type="match status" value="1"/>
</dbReference>
<reference evidence="3 4" key="1">
    <citation type="submission" date="2019-06" db="EMBL/GenBank/DDBJ databases">
        <title>Genomic Encyclopedia of Archaeal and Bacterial Type Strains, Phase II (KMG-II): from individual species to whole genera.</title>
        <authorList>
            <person name="Goeker M."/>
        </authorList>
    </citation>
    <scope>NUCLEOTIDE SEQUENCE [LARGE SCALE GENOMIC DNA]</scope>
    <source>
        <strain evidence="3 4">DSM 18423</strain>
    </source>
</reference>
<dbReference type="Pfam" id="PF13481">
    <property type="entry name" value="AAA_25"/>
    <property type="match status" value="1"/>
</dbReference>
<evidence type="ECO:0000259" key="2">
    <source>
        <dbReference type="SMART" id="SM00382"/>
    </source>
</evidence>
<evidence type="ECO:0000256" key="1">
    <source>
        <dbReference type="SAM" id="MobiDB-lite"/>
    </source>
</evidence>